<dbReference type="GO" id="GO:0005886">
    <property type="term" value="C:plasma membrane"/>
    <property type="evidence" value="ECO:0007669"/>
    <property type="project" value="UniProtKB-SubCell"/>
</dbReference>
<comment type="similarity">
    <text evidence="2 7">Belongs to the FliP/MopC/SpaP family.</text>
</comment>
<dbReference type="PANTHER" id="PTHR30587:SF2">
    <property type="entry name" value="SURFACE PRESENTATION OF ANTIGENS PROTEIN SPAP"/>
    <property type="match status" value="1"/>
</dbReference>
<proteinExistence type="inferred from homology"/>
<dbReference type="Pfam" id="PF00813">
    <property type="entry name" value="FliP"/>
    <property type="match status" value="1"/>
</dbReference>
<dbReference type="RefSeq" id="WP_369788267.1">
    <property type="nucleotide sequence ID" value="NZ_CP165628.1"/>
</dbReference>
<feature type="transmembrane region" description="Helical" evidence="7">
    <location>
        <begin position="7"/>
        <end position="32"/>
    </location>
</feature>
<keyword evidence="6 7" id="KW-0472">Membrane</keyword>
<dbReference type="NCBIfam" id="NF009438">
    <property type="entry name" value="PRK12797.1"/>
    <property type="match status" value="1"/>
</dbReference>
<name>A0AB39VNE4_9GAMM</name>
<protein>
    <submittedName>
        <fullName evidence="8">EscR/YscR/HrcR family type III secretion system export apparatus protein</fullName>
    </submittedName>
</protein>
<evidence type="ECO:0000256" key="2">
    <source>
        <dbReference type="ARBA" id="ARBA00006257"/>
    </source>
</evidence>
<organism evidence="8">
    <name type="scientific">Rouxiella sp. WC2420</name>
    <dbReference type="NCBI Taxonomy" id="3234145"/>
    <lineage>
        <taxon>Bacteria</taxon>
        <taxon>Pseudomonadati</taxon>
        <taxon>Pseudomonadota</taxon>
        <taxon>Gammaproteobacteria</taxon>
        <taxon>Enterobacterales</taxon>
        <taxon>Yersiniaceae</taxon>
        <taxon>Rouxiella</taxon>
    </lineage>
</organism>
<dbReference type="InterPro" id="IPR005838">
    <property type="entry name" value="T3SS_IM_P"/>
</dbReference>
<dbReference type="NCBIfam" id="NF009437">
    <property type="entry name" value="PRK12796.1"/>
    <property type="match status" value="1"/>
</dbReference>
<accession>A0AB39VNE4</accession>
<keyword evidence="4 7" id="KW-0812">Transmembrane</keyword>
<comment type="subcellular location">
    <subcellularLocation>
        <location evidence="1">Cell membrane</location>
        <topology evidence="1">Multi-pass membrane protein</topology>
    </subcellularLocation>
</comment>
<keyword evidence="3 7" id="KW-1003">Cell membrane</keyword>
<dbReference type="PROSITE" id="PS01061">
    <property type="entry name" value="FLIP_2"/>
    <property type="match status" value="1"/>
</dbReference>
<evidence type="ECO:0000256" key="6">
    <source>
        <dbReference type="ARBA" id="ARBA00023136"/>
    </source>
</evidence>
<evidence type="ECO:0000256" key="4">
    <source>
        <dbReference type="ARBA" id="ARBA00022692"/>
    </source>
</evidence>
<dbReference type="InterPro" id="IPR005773">
    <property type="entry name" value="T3SS_YscR-like"/>
</dbReference>
<sequence length="219" mass="24314">MPVNNDISLIATLAIATLLPFLIACGTCYIKFSIVFVMVRNALGLQQIPSNMTINGVSLILAMFVMNPIIMSGYESYKEYQGDSFQTFQLSSFINNGIDGYRDYLTKYSDPELAEFFENVQSKNSGVGHFDDQSKISIISLLPAYALSEIKSAFKIGFYIYLPFVVIDLLISCILLALGMMMMSPVTISVPIKLVLFVVMDGWTVLSQGLVLQYMDLPS</sequence>
<feature type="transmembrane region" description="Helical" evidence="7">
    <location>
        <begin position="194"/>
        <end position="215"/>
    </location>
</feature>
<evidence type="ECO:0000256" key="1">
    <source>
        <dbReference type="ARBA" id="ARBA00004651"/>
    </source>
</evidence>
<dbReference type="PRINTS" id="PR01302">
    <property type="entry name" value="TYPE3IMPPROT"/>
</dbReference>
<dbReference type="PROSITE" id="PS01060">
    <property type="entry name" value="FLIP_1"/>
    <property type="match status" value="1"/>
</dbReference>
<evidence type="ECO:0000256" key="7">
    <source>
        <dbReference type="RuleBase" id="RU362070"/>
    </source>
</evidence>
<keyword evidence="5 7" id="KW-1133">Transmembrane helix</keyword>
<evidence type="ECO:0000256" key="5">
    <source>
        <dbReference type="ARBA" id="ARBA00022989"/>
    </source>
</evidence>
<dbReference type="NCBIfam" id="TIGR01102">
    <property type="entry name" value="yscR"/>
    <property type="match status" value="1"/>
</dbReference>
<reference evidence="8" key="1">
    <citation type="submission" date="2024-07" db="EMBL/GenBank/DDBJ databases">
        <authorList>
            <person name="Biller S.J."/>
        </authorList>
    </citation>
    <scope>NUCLEOTIDE SEQUENCE</scope>
    <source>
        <strain evidence="8">WC2420</strain>
    </source>
</reference>
<evidence type="ECO:0000313" key="8">
    <source>
        <dbReference type="EMBL" id="XDU70822.1"/>
    </source>
</evidence>
<dbReference type="AlphaFoldDB" id="A0AB39VNE4"/>
<dbReference type="PANTHER" id="PTHR30587">
    <property type="entry name" value="FLAGELLAR BIOSYNTHETIC PROTEIN FLIP"/>
    <property type="match status" value="1"/>
</dbReference>
<gene>
    <name evidence="8" type="ORF">AB3G37_14705</name>
</gene>
<dbReference type="GO" id="GO:0009306">
    <property type="term" value="P:protein secretion"/>
    <property type="evidence" value="ECO:0007669"/>
    <property type="project" value="UniProtKB-UniRule"/>
</dbReference>
<feature type="transmembrane region" description="Helical" evidence="7">
    <location>
        <begin position="52"/>
        <end position="70"/>
    </location>
</feature>
<feature type="transmembrane region" description="Helical" evidence="7">
    <location>
        <begin position="158"/>
        <end position="182"/>
    </location>
</feature>
<evidence type="ECO:0000256" key="3">
    <source>
        <dbReference type="ARBA" id="ARBA00022475"/>
    </source>
</evidence>
<dbReference type="EMBL" id="CP165628">
    <property type="protein sequence ID" value="XDU70822.1"/>
    <property type="molecule type" value="Genomic_DNA"/>
</dbReference>